<dbReference type="Proteomes" id="UP001302602">
    <property type="component" value="Unassembled WGS sequence"/>
</dbReference>
<feature type="region of interest" description="Disordered" evidence="1">
    <location>
        <begin position="10"/>
        <end position="70"/>
    </location>
</feature>
<name>A0AAN6TTZ7_9PEZI</name>
<evidence type="ECO:0000256" key="1">
    <source>
        <dbReference type="SAM" id="MobiDB-lite"/>
    </source>
</evidence>
<feature type="region of interest" description="Disordered" evidence="1">
    <location>
        <begin position="126"/>
        <end position="158"/>
    </location>
</feature>
<protein>
    <submittedName>
        <fullName evidence="2">Uncharacterized protein</fullName>
    </submittedName>
</protein>
<dbReference type="EMBL" id="MU853237">
    <property type="protein sequence ID" value="KAK4120633.1"/>
    <property type="molecule type" value="Genomic_DNA"/>
</dbReference>
<accession>A0AAN6TTZ7</accession>
<organism evidence="2 3">
    <name type="scientific">Parathielavia appendiculata</name>
    <dbReference type="NCBI Taxonomy" id="2587402"/>
    <lineage>
        <taxon>Eukaryota</taxon>
        <taxon>Fungi</taxon>
        <taxon>Dikarya</taxon>
        <taxon>Ascomycota</taxon>
        <taxon>Pezizomycotina</taxon>
        <taxon>Sordariomycetes</taxon>
        <taxon>Sordariomycetidae</taxon>
        <taxon>Sordariales</taxon>
        <taxon>Chaetomiaceae</taxon>
        <taxon>Parathielavia</taxon>
    </lineage>
</organism>
<evidence type="ECO:0000313" key="2">
    <source>
        <dbReference type="EMBL" id="KAK4120633.1"/>
    </source>
</evidence>
<dbReference type="GeneID" id="87833953"/>
<proteinExistence type="predicted"/>
<dbReference type="AlphaFoldDB" id="A0AAN6TTZ7"/>
<sequence length="223" mass="24208">MIPYMYLKRDYINPHPDPKPPPPPPSQHHPSPQTKTTAARACLILLPTSSSSSRSSTSSSPSSSASTTCNRRDLARGMINVHPRWRHPAILFMLGWVWPLHCCYIVRDVVREWVCTERRRMAGRDRRLGEEGGRNGTIPRTPGEGGRAAVEDGDGGSGRGGLWSRLQFWRIARVRGRDSNEEPNRSLAGDGAARGAGDGATGTRNVKYLTVVTAGPSSGAVGS</sequence>
<reference evidence="2" key="1">
    <citation type="journal article" date="2023" name="Mol. Phylogenet. Evol.">
        <title>Genome-scale phylogeny and comparative genomics of the fungal order Sordariales.</title>
        <authorList>
            <person name="Hensen N."/>
            <person name="Bonometti L."/>
            <person name="Westerberg I."/>
            <person name="Brannstrom I.O."/>
            <person name="Guillou S."/>
            <person name="Cros-Aarteil S."/>
            <person name="Calhoun S."/>
            <person name="Haridas S."/>
            <person name="Kuo A."/>
            <person name="Mondo S."/>
            <person name="Pangilinan J."/>
            <person name="Riley R."/>
            <person name="LaButti K."/>
            <person name="Andreopoulos B."/>
            <person name="Lipzen A."/>
            <person name="Chen C."/>
            <person name="Yan M."/>
            <person name="Daum C."/>
            <person name="Ng V."/>
            <person name="Clum A."/>
            <person name="Steindorff A."/>
            <person name="Ohm R.A."/>
            <person name="Martin F."/>
            <person name="Silar P."/>
            <person name="Natvig D.O."/>
            <person name="Lalanne C."/>
            <person name="Gautier V."/>
            <person name="Ament-Velasquez S.L."/>
            <person name="Kruys A."/>
            <person name="Hutchinson M.I."/>
            <person name="Powell A.J."/>
            <person name="Barry K."/>
            <person name="Miller A.N."/>
            <person name="Grigoriev I.V."/>
            <person name="Debuchy R."/>
            <person name="Gladieux P."/>
            <person name="Hiltunen Thoren M."/>
            <person name="Johannesson H."/>
        </authorList>
    </citation>
    <scope>NUCLEOTIDE SEQUENCE</scope>
    <source>
        <strain evidence="2">CBS 731.68</strain>
    </source>
</reference>
<keyword evidence="3" id="KW-1185">Reference proteome</keyword>
<comment type="caution">
    <text evidence="2">The sequence shown here is derived from an EMBL/GenBank/DDBJ whole genome shotgun (WGS) entry which is preliminary data.</text>
</comment>
<feature type="compositionally biased region" description="Low complexity" evidence="1">
    <location>
        <begin position="48"/>
        <end position="68"/>
    </location>
</feature>
<gene>
    <name evidence="2" type="ORF">N657DRAFT_692850</name>
</gene>
<evidence type="ECO:0000313" key="3">
    <source>
        <dbReference type="Proteomes" id="UP001302602"/>
    </source>
</evidence>
<dbReference type="RefSeq" id="XP_062644404.1">
    <property type="nucleotide sequence ID" value="XM_062797186.1"/>
</dbReference>
<feature type="region of interest" description="Disordered" evidence="1">
    <location>
        <begin position="179"/>
        <end position="205"/>
    </location>
</feature>
<reference evidence="2" key="2">
    <citation type="submission" date="2023-05" db="EMBL/GenBank/DDBJ databases">
        <authorList>
            <consortium name="Lawrence Berkeley National Laboratory"/>
            <person name="Steindorff A."/>
            <person name="Hensen N."/>
            <person name="Bonometti L."/>
            <person name="Westerberg I."/>
            <person name="Brannstrom I.O."/>
            <person name="Guillou S."/>
            <person name="Cros-Aarteil S."/>
            <person name="Calhoun S."/>
            <person name="Haridas S."/>
            <person name="Kuo A."/>
            <person name="Mondo S."/>
            <person name="Pangilinan J."/>
            <person name="Riley R."/>
            <person name="Labutti K."/>
            <person name="Andreopoulos B."/>
            <person name="Lipzen A."/>
            <person name="Chen C."/>
            <person name="Yanf M."/>
            <person name="Daum C."/>
            <person name="Ng V."/>
            <person name="Clum A."/>
            <person name="Ohm R."/>
            <person name="Martin F."/>
            <person name="Silar P."/>
            <person name="Natvig D."/>
            <person name="Lalanne C."/>
            <person name="Gautier V."/>
            <person name="Ament-Velasquez S.L."/>
            <person name="Kruys A."/>
            <person name="Hutchinson M.I."/>
            <person name="Powell A.J."/>
            <person name="Barry K."/>
            <person name="Miller A.N."/>
            <person name="Grigoriev I.V."/>
            <person name="Debuchy R."/>
            <person name="Gladieux P."/>
            <person name="Thoren M.H."/>
            <person name="Johannesson H."/>
        </authorList>
    </citation>
    <scope>NUCLEOTIDE SEQUENCE</scope>
    <source>
        <strain evidence="2">CBS 731.68</strain>
    </source>
</reference>